<evidence type="ECO:0000256" key="1">
    <source>
        <dbReference type="SAM" id="MobiDB-lite"/>
    </source>
</evidence>
<evidence type="ECO:0000256" key="2">
    <source>
        <dbReference type="SAM" id="Phobius"/>
    </source>
</evidence>
<accession>G3B3V6</accession>
<dbReference type="EMBL" id="GL996521">
    <property type="protein sequence ID" value="EGV64229.1"/>
    <property type="molecule type" value="Genomic_DNA"/>
</dbReference>
<feature type="transmembrane region" description="Helical" evidence="2">
    <location>
        <begin position="139"/>
        <end position="163"/>
    </location>
</feature>
<gene>
    <name evidence="3" type="ORF">CANTEDRAFT_113782</name>
</gene>
<dbReference type="GO" id="GO:0051082">
    <property type="term" value="F:unfolded protein binding"/>
    <property type="evidence" value="ECO:0007669"/>
    <property type="project" value="TreeGrafter"/>
</dbReference>
<evidence type="ECO:0000313" key="3">
    <source>
        <dbReference type="EMBL" id="EGV64229.1"/>
    </source>
</evidence>
<feature type="region of interest" description="Disordered" evidence="1">
    <location>
        <begin position="208"/>
        <end position="228"/>
    </location>
</feature>
<feature type="transmembrane region" description="Helical" evidence="2">
    <location>
        <begin position="67"/>
        <end position="87"/>
    </location>
</feature>
<feature type="transmembrane region" description="Helical" evidence="2">
    <location>
        <begin position="99"/>
        <end position="119"/>
    </location>
</feature>
<dbReference type="OrthoDB" id="5229808at2759"/>
<dbReference type="GeneID" id="18247120"/>
<name>G3B3V6_CANTC</name>
<dbReference type="Pfam" id="PF08229">
    <property type="entry name" value="SHR3_chaperone"/>
    <property type="match status" value="1"/>
</dbReference>
<protein>
    <submittedName>
        <fullName evidence="3">Shr3 amino acid permease chaperone</fullName>
    </submittedName>
</protein>
<dbReference type="STRING" id="590646.G3B3V6"/>
<keyword evidence="4" id="KW-1185">Reference proteome</keyword>
<dbReference type="Proteomes" id="UP000000707">
    <property type="component" value="Unassembled WGS sequence"/>
</dbReference>
<dbReference type="PANTHER" id="PTHR28228:SF1">
    <property type="entry name" value="SECRETORY COMPONENT PROTEIN SHR3"/>
    <property type="match status" value="1"/>
</dbReference>
<dbReference type="PANTHER" id="PTHR28228">
    <property type="entry name" value="SECRETORY COMPONENT PROTEIN SHR3"/>
    <property type="match status" value="1"/>
</dbReference>
<evidence type="ECO:0000313" key="4">
    <source>
        <dbReference type="Proteomes" id="UP000000707"/>
    </source>
</evidence>
<keyword evidence="2" id="KW-0812">Transmembrane</keyword>
<feature type="transmembrane region" description="Helical" evidence="2">
    <location>
        <begin position="12"/>
        <end position="32"/>
    </location>
</feature>
<dbReference type="InterPro" id="IPR013248">
    <property type="entry name" value="Psh3/Shr3"/>
</dbReference>
<reference evidence="3 4" key="1">
    <citation type="journal article" date="2011" name="Proc. Natl. Acad. Sci. U.S.A.">
        <title>Comparative genomics of xylose-fermenting fungi for enhanced biofuel production.</title>
        <authorList>
            <person name="Wohlbach D.J."/>
            <person name="Kuo A."/>
            <person name="Sato T.K."/>
            <person name="Potts K.M."/>
            <person name="Salamov A.A."/>
            <person name="LaButti K.M."/>
            <person name="Sun H."/>
            <person name="Clum A."/>
            <person name="Pangilinan J.L."/>
            <person name="Lindquist E.A."/>
            <person name="Lucas S."/>
            <person name="Lapidus A."/>
            <person name="Jin M."/>
            <person name="Gunawan C."/>
            <person name="Balan V."/>
            <person name="Dale B.E."/>
            <person name="Jeffries T.W."/>
            <person name="Zinkel R."/>
            <person name="Barry K.W."/>
            <person name="Grigoriev I.V."/>
            <person name="Gasch A.P."/>
        </authorList>
    </citation>
    <scope>NUCLEOTIDE SEQUENCE [LARGE SCALE GENOMIC DNA]</scope>
    <source>
        <strain evidence="4">ATCC 10573 / BCRC 21748 / CBS 615 / JCM 9827 / NBRC 10315 / NRRL Y-1498 / VKM Y-70</strain>
    </source>
</reference>
<dbReference type="GO" id="GO:0006888">
    <property type="term" value="P:endoplasmic reticulum to Golgi vesicle-mediated transport"/>
    <property type="evidence" value="ECO:0007669"/>
    <property type="project" value="TreeGrafter"/>
</dbReference>
<dbReference type="KEGG" id="cten:18247120"/>
<feature type="compositionally biased region" description="Basic residues" evidence="1">
    <location>
        <begin position="217"/>
        <end position="228"/>
    </location>
</feature>
<dbReference type="eggNOG" id="ENOG502RXJB">
    <property type="taxonomic scope" value="Eukaryota"/>
</dbReference>
<keyword evidence="2" id="KW-1133">Transmembrane helix</keyword>
<dbReference type="PIRSF" id="PIRSF029187">
    <property type="entry name" value="Shr3_AAP_chap"/>
    <property type="match status" value="1"/>
</dbReference>
<keyword evidence="2" id="KW-0472">Membrane</keyword>
<dbReference type="SMART" id="SM00786">
    <property type="entry name" value="SHR3_chaperone"/>
    <property type="match status" value="1"/>
</dbReference>
<organism evidence="4">
    <name type="scientific">Candida tenuis (strain ATCC 10573 / BCRC 21748 / CBS 615 / JCM 9827 / NBRC 10315 / NRRL Y-1498 / VKM Y-70)</name>
    <name type="common">Yeast</name>
    <name type="synonym">Yamadazyma tenuis</name>
    <dbReference type="NCBI Taxonomy" id="590646"/>
    <lineage>
        <taxon>Eukaryota</taxon>
        <taxon>Fungi</taxon>
        <taxon>Dikarya</taxon>
        <taxon>Ascomycota</taxon>
        <taxon>Saccharomycotina</taxon>
        <taxon>Pichiomycetes</taxon>
        <taxon>Debaryomycetaceae</taxon>
        <taxon>Yamadazyma</taxon>
    </lineage>
</organism>
<sequence length="228" mass="25596">MKLMTYKELLPVGTGLIIFATGFGLGAVYSNLPYDYATLWSSPADSTAAFQASFDHYLRWANVPARVHYMLHFVFVIGLVGCLIKIFKPTEDTKYFEYGTMGMLLLSIVIYLSNLRTGINSCFHNQWGEVPMETGINVIAASQFFIVVLLVGVLVLQGGLYYAEWYDKQLKIEFYEQNPDYKEVNGQPTKVDELTAAGNEEGEAVAITSGADVKKDKKDKKDKKKKKQ</sequence>
<proteinExistence type="predicted"/>
<dbReference type="GO" id="GO:0005789">
    <property type="term" value="C:endoplasmic reticulum membrane"/>
    <property type="evidence" value="ECO:0007669"/>
    <property type="project" value="TreeGrafter"/>
</dbReference>
<dbReference type="AlphaFoldDB" id="G3B3V6"/>